<protein>
    <recommendedName>
        <fullName evidence="4">Enoyl-CoA hydratase</fullName>
    </recommendedName>
</protein>
<evidence type="ECO:0000313" key="2">
    <source>
        <dbReference type="EMBL" id="KIM93512.1"/>
    </source>
</evidence>
<dbReference type="CDD" id="cd06558">
    <property type="entry name" value="crotonase-like"/>
    <property type="match status" value="1"/>
</dbReference>
<name>A0A0C3CUW4_OIDMZ</name>
<dbReference type="InterPro" id="IPR001753">
    <property type="entry name" value="Enoyl-CoA_hydra/iso"/>
</dbReference>
<comment type="similarity">
    <text evidence="1">Belongs to the enoyl-CoA hydratase/isomerase family.</text>
</comment>
<dbReference type="EMBL" id="KN832894">
    <property type="protein sequence ID" value="KIM93512.1"/>
    <property type="molecule type" value="Genomic_DNA"/>
</dbReference>
<proteinExistence type="inferred from homology"/>
<dbReference type="PANTHER" id="PTHR43684">
    <property type="match status" value="1"/>
</dbReference>
<organism evidence="2 3">
    <name type="scientific">Oidiodendron maius (strain Zn)</name>
    <dbReference type="NCBI Taxonomy" id="913774"/>
    <lineage>
        <taxon>Eukaryota</taxon>
        <taxon>Fungi</taxon>
        <taxon>Dikarya</taxon>
        <taxon>Ascomycota</taxon>
        <taxon>Pezizomycotina</taxon>
        <taxon>Leotiomycetes</taxon>
        <taxon>Leotiomycetes incertae sedis</taxon>
        <taxon>Myxotrichaceae</taxon>
        <taxon>Oidiodendron</taxon>
    </lineage>
</organism>
<dbReference type="AlphaFoldDB" id="A0A0C3CUW4"/>
<dbReference type="OrthoDB" id="2018133at2759"/>
<evidence type="ECO:0000256" key="1">
    <source>
        <dbReference type="ARBA" id="ARBA00005254"/>
    </source>
</evidence>
<dbReference type="InterPro" id="IPR051053">
    <property type="entry name" value="ECH/Chromodomain_protein"/>
</dbReference>
<dbReference type="Proteomes" id="UP000054321">
    <property type="component" value="Unassembled WGS sequence"/>
</dbReference>
<evidence type="ECO:0008006" key="4">
    <source>
        <dbReference type="Google" id="ProtNLM"/>
    </source>
</evidence>
<dbReference type="Pfam" id="PF00378">
    <property type="entry name" value="ECH_1"/>
    <property type="match status" value="1"/>
</dbReference>
<reference evidence="2 3" key="1">
    <citation type="submission" date="2014-04" db="EMBL/GenBank/DDBJ databases">
        <authorList>
            <consortium name="DOE Joint Genome Institute"/>
            <person name="Kuo A."/>
            <person name="Martino E."/>
            <person name="Perotto S."/>
            <person name="Kohler A."/>
            <person name="Nagy L.G."/>
            <person name="Floudas D."/>
            <person name="Copeland A."/>
            <person name="Barry K.W."/>
            <person name="Cichocki N."/>
            <person name="Veneault-Fourrey C."/>
            <person name="LaButti K."/>
            <person name="Lindquist E.A."/>
            <person name="Lipzen A."/>
            <person name="Lundell T."/>
            <person name="Morin E."/>
            <person name="Murat C."/>
            <person name="Sun H."/>
            <person name="Tunlid A."/>
            <person name="Henrissat B."/>
            <person name="Grigoriev I.V."/>
            <person name="Hibbett D.S."/>
            <person name="Martin F."/>
            <person name="Nordberg H.P."/>
            <person name="Cantor M.N."/>
            <person name="Hua S.X."/>
        </authorList>
    </citation>
    <scope>NUCLEOTIDE SEQUENCE [LARGE SCALE GENOMIC DNA]</scope>
    <source>
        <strain evidence="2 3">Zn</strain>
    </source>
</reference>
<keyword evidence="3" id="KW-1185">Reference proteome</keyword>
<dbReference type="PANTHER" id="PTHR43684:SF4">
    <property type="entry name" value="ENOYL-COA HYDRATASE_ISOMERASE FAMILY PROTEIN (AFU_ORTHOLOGUE AFUA_1G01890)"/>
    <property type="match status" value="1"/>
</dbReference>
<accession>A0A0C3CUW4</accession>
<dbReference type="HOGENOM" id="CLU_009834_7_2_1"/>
<dbReference type="STRING" id="913774.A0A0C3CUW4"/>
<evidence type="ECO:0000313" key="3">
    <source>
        <dbReference type="Proteomes" id="UP000054321"/>
    </source>
</evidence>
<gene>
    <name evidence="2" type="ORF">OIDMADRAFT_173140</name>
</gene>
<dbReference type="InParanoid" id="A0A0C3CUW4"/>
<dbReference type="Gene3D" id="3.90.226.10">
    <property type="entry name" value="2-enoyl-CoA Hydratase, Chain A, domain 1"/>
    <property type="match status" value="1"/>
</dbReference>
<dbReference type="InterPro" id="IPR029045">
    <property type="entry name" value="ClpP/crotonase-like_dom_sf"/>
</dbReference>
<sequence>METSTPLPASYSSLPFKDISISHVPVSSPTPTPVLLLKLNRPQKFNAVTEQMIEELVTAYEYFNADDRIKAVVVTGTGKAFCVGADLEAGFSKILKTLDGGPSSINSYRDGGGRVTLAVHNCQKPTIIAINGPAAGFGITFTLPATIRIAYLSAKISFAFARRGLTMEAASSYFLPRLVGMSRALHLVTTGATYTASDPLLTQLFSELLPTPEDTVSRALAIATEIAAQTSIVSTKVMRDLMYRGPSTAEEAHLLDSKIFLEMLRSKDSGEGMKSFMQKREPDFKGTMKEDAPLDWPWWAPLNVTHREESREQRTNKL</sequence>
<dbReference type="SUPFAM" id="SSF52096">
    <property type="entry name" value="ClpP/crotonase"/>
    <property type="match status" value="1"/>
</dbReference>
<reference evidence="3" key="2">
    <citation type="submission" date="2015-01" db="EMBL/GenBank/DDBJ databases">
        <title>Evolutionary Origins and Diversification of the Mycorrhizal Mutualists.</title>
        <authorList>
            <consortium name="DOE Joint Genome Institute"/>
            <consortium name="Mycorrhizal Genomics Consortium"/>
            <person name="Kohler A."/>
            <person name="Kuo A."/>
            <person name="Nagy L.G."/>
            <person name="Floudas D."/>
            <person name="Copeland A."/>
            <person name="Barry K.W."/>
            <person name="Cichocki N."/>
            <person name="Veneault-Fourrey C."/>
            <person name="LaButti K."/>
            <person name="Lindquist E.A."/>
            <person name="Lipzen A."/>
            <person name="Lundell T."/>
            <person name="Morin E."/>
            <person name="Murat C."/>
            <person name="Riley R."/>
            <person name="Ohm R."/>
            <person name="Sun H."/>
            <person name="Tunlid A."/>
            <person name="Henrissat B."/>
            <person name="Grigoriev I.V."/>
            <person name="Hibbett D.S."/>
            <person name="Martin F."/>
        </authorList>
    </citation>
    <scope>NUCLEOTIDE SEQUENCE [LARGE SCALE GENOMIC DNA]</scope>
    <source>
        <strain evidence="3">Zn</strain>
    </source>
</reference>